<dbReference type="PANTHER" id="PTHR14986">
    <property type="entry name" value="RURM1 PROTEIN"/>
    <property type="match status" value="1"/>
</dbReference>
<accession>A0A6V7PK46</accession>
<dbReference type="EMBL" id="LR862148">
    <property type="protein sequence ID" value="CAD1831187.1"/>
    <property type="molecule type" value="Genomic_DNA"/>
</dbReference>
<keyword evidence="2 5" id="KW-1017">Isopeptide bond</keyword>
<dbReference type="GO" id="GO:0005829">
    <property type="term" value="C:cytosol"/>
    <property type="evidence" value="ECO:0007669"/>
    <property type="project" value="UniProtKB-UniRule"/>
</dbReference>
<evidence type="ECO:0000256" key="4">
    <source>
        <dbReference type="ARBA" id="ARBA00022786"/>
    </source>
</evidence>
<feature type="modified residue" description="1-thioglycine" evidence="5">
    <location>
        <position position="99"/>
    </location>
</feature>
<comment type="function">
    <text evidence="5">Acts as a sulfur carrier required for 2-thiolation of mcm(5)S(2)U at tRNA wobble positions of cytosolic tRNA(Lys), tRNA(Glu) and tRNA(Gln). Serves as sulfur donor in tRNA 2-thiolation reaction by being thiocarboxylated (-COSH) at its C-terminus by MOCS3. The sulfur is then transferred to tRNA to form 2-thiolation of mcm(5)S(2)U. Also acts as a ubiquitin-like protein (UBL) that is covalently conjugated via an isopeptide bond to lysine residues of target proteins. The thiocarboxylated form serves as substrate for conjugation and oxidative stress specifically induces the formation of UBL-protein conjugates.</text>
</comment>
<gene>
    <name evidence="7" type="ORF">CB5_LOCUS14398</name>
</gene>
<dbReference type="CDD" id="cd01764">
    <property type="entry name" value="Ubl_Urm1"/>
    <property type="match status" value="1"/>
</dbReference>
<evidence type="ECO:0000256" key="1">
    <source>
        <dbReference type="ARBA" id="ARBA00022490"/>
    </source>
</evidence>
<comment type="subcellular location">
    <subcellularLocation>
        <location evidence="5 6">Cytoplasm</location>
    </subcellularLocation>
</comment>
<evidence type="ECO:0000256" key="6">
    <source>
        <dbReference type="RuleBase" id="RU361182"/>
    </source>
</evidence>
<dbReference type="Pfam" id="PF09138">
    <property type="entry name" value="Urm1"/>
    <property type="match status" value="1"/>
</dbReference>
<sequence length="162" mass="17852">MRLTLEFGGGLELLCNSVKIHHVDVDAKSGDNKLIMRDLLSWIKSNLIKERPEMFMKAESVRPGVLVLINDCDWELCGNLDAVLEEKDLVVFISTLHGGLTVAFCIDRSPPPLFSNCWHALQVSAYEGRGIGTTGIPPPASTIVKEVDEDSQHPVDKGNVQK</sequence>
<keyword evidence="1 5" id="KW-0963">Cytoplasm</keyword>
<dbReference type="SUPFAM" id="SSF54285">
    <property type="entry name" value="MoaD/ThiS"/>
    <property type="match status" value="1"/>
</dbReference>
<dbReference type="Gene3D" id="3.10.20.30">
    <property type="match status" value="1"/>
</dbReference>
<feature type="cross-link" description="Glycyl lysine isopeptide (Gly-Lys) (interchain with K-? in acceptor proteins)" evidence="5">
    <location>
        <position position="99"/>
    </location>
</feature>
<keyword evidence="3 5" id="KW-0819">tRNA processing</keyword>
<dbReference type="GO" id="GO:0034227">
    <property type="term" value="P:tRNA thio-modification"/>
    <property type="evidence" value="ECO:0007669"/>
    <property type="project" value="UniProtKB-UniRule"/>
</dbReference>
<dbReference type="GO" id="GO:0002098">
    <property type="term" value="P:tRNA wobble uridine modification"/>
    <property type="evidence" value="ECO:0007669"/>
    <property type="project" value="UniProtKB-UniRule"/>
</dbReference>
<dbReference type="InterPro" id="IPR012675">
    <property type="entry name" value="Beta-grasp_dom_sf"/>
</dbReference>
<keyword evidence="4 5" id="KW-0833">Ubl conjugation pathway</keyword>
<name>A0A6V7PK46_ANACO</name>
<comment type="similarity">
    <text evidence="5 6">Belongs to the URM1 family.</text>
</comment>
<dbReference type="GO" id="GO:0032447">
    <property type="term" value="P:protein urmylation"/>
    <property type="evidence" value="ECO:0007669"/>
    <property type="project" value="UniProtKB-UniRule"/>
</dbReference>
<comment type="PTM">
    <text evidence="5">C-terminal thiocarboxylation occurs in 2 steps, it is first acyl-adenylated (-COAMP) via the hesA/moeB/thiF part of the MOCS3/UBA4 homolog, then thiocarboxylated (-COSH) via the rhodanese domain of the MOCS3/UBA4 homolog.</text>
</comment>
<dbReference type="HAMAP" id="MF_03048">
    <property type="entry name" value="Urm1"/>
    <property type="match status" value="1"/>
</dbReference>
<dbReference type="InterPro" id="IPR015221">
    <property type="entry name" value="Urm1"/>
</dbReference>
<evidence type="ECO:0000256" key="2">
    <source>
        <dbReference type="ARBA" id="ARBA00022499"/>
    </source>
</evidence>
<reference evidence="7" key="1">
    <citation type="submission" date="2020-07" db="EMBL/GenBank/DDBJ databases">
        <authorList>
            <person name="Lin J."/>
        </authorList>
    </citation>
    <scope>NUCLEOTIDE SEQUENCE</scope>
</reference>
<dbReference type="AlphaFoldDB" id="A0A6V7PK46"/>
<evidence type="ECO:0000256" key="3">
    <source>
        <dbReference type="ARBA" id="ARBA00022694"/>
    </source>
</evidence>
<dbReference type="InterPro" id="IPR016155">
    <property type="entry name" value="Mopterin_synth/thiamin_S_b"/>
</dbReference>
<comment type="pathway">
    <text evidence="5 6">tRNA modification; 5-methoxycarbonylmethyl-2-thiouridine-tRNA biosynthesis.</text>
</comment>
<evidence type="ECO:0000256" key="5">
    <source>
        <dbReference type="HAMAP-Rule" id="MF_03048"/>
    </source>
</evidence>
<organism evidence="7">
    <name type="scientific">Ananas comosus var. bracteatus</name>
    <name type="common">red pineapple</name>
    <dbReference type="NCBI Taxonomy" id="296719"/>
    <lineage>
        <taxon>Eukaryota</taxon>
        <taxon>Viridiplantae</taxon>
        <taxon>Streptophyta</taxon>
        <taxon>Embryophyta</taxon>
        <taxon>Tracheophyta</taxon>
        <taxon>Spermatophyta</taxon>
        <taxon>Magnoliopsida</taxon>
        <taxon>Liliopsida</taxon>
        <taxon>Poales</taxon>
        <taxon>Bromeliaceae</taxon>
        <taxon>Bromelioideae</taxon>
        <taxon>Ananas</taxon>
    </lineage>
</organism>
<evidence type="ECO:0000313" key="7">
    <source>
        <dbReference type="EMBL" id="CAD1831187.1"/>
    </source>
</evidence>
<protein>
    <recommendedName>
        <fullName evidence="5">Ubiquitin-related modifier 1 homolog</fullName>
    </recommendedName>
</protein>
<proteinExistence type="inferred from homology"/>
<dbReference type="UniPathway" id="UPA00988"/>